<sequence>MSSVNVFCIEVSNSNMEKIRAAQTSGDYSVLAQLADVVYQGEASSTVADVLAHIQAANPLEEVSQQTEAKKVNLFAIRPKKAEESIALLDAKTQLSYLASDEFVCFNGEDESSASVVILYSADAEFGVDGQTCCLIAMCAACCACLIGVLCCCCNKGDNNNNNNNN</sequence>
<accession>A0A7G2CEU7</accession>
<keyword evidence="2" id="KW-1185">Reference proteome</keyword>
<dbReference type="VEuPathDB" id="TriTrypDB:ADEAN_000469100"/>
<evidence type="ECO:0000313" key="1">
    <source>
        <dbReference type="EMBL" id="CAD2217213.1"/>
    </source>
</evidence>
<organism evidence="1 2">
    <name type="scientific">Angomonas deanei</name>
    <dbReference type="NCBI Taxonomy" id="59799"/>
    <lineage>
        <taxon>Eukaryota</taxon>
        <taxon>Discoba</taxon>
        <taxon>Euglenozoa</taxon>
        <taxon>Kinetoplastea</taxon>
        <taxon>Metakinetoplastina</taxon>
        <taxon>Trypanosomatida</taxon>
        <taxon>Trypanosomatidae</taxon>
        <taxon>Strigomonadinae</taxon>
        <taxon>Angomonas</taxon>
    </lineage>
</organism>
<protein>
    <submittedName>
        <fullName evidence="1">Uncharacterized protein</fullName>
    </submittedName>
</protein>
<evidence type="ECO:0000313" key="2">
    <source>
        <dbReference type="Proteomes" id="UP000515908"/>
    </source>
</evidence>
<name>A0A7G2CEU7_9TRYP</name>
<proteinExistence type="predicted"/>
<dbReference type="AlphaFoldDB" id="A0A7G2CEU7"/>
<gene>
    <name evidence="1" type="ORF">ADEAN_000469100</name>
</gene>
<dbReference type="Proteomes" id="UP000515908">
    <property type="component" value="Chromosome 08"/>
</dbReference>
<dbReference type="EMBL" id="LR877152">
    <property type="protein sequence ID" value="CAD2217213.1"/>
    <property type="molecule type" value="Genomic_DNA"/>
</dbReference>
<reference evidence="1 2" key="1">
    <citation type="submission" date="2020-08" db="EMBL/GenBank/DDBJ databases">
        <authorList>
            <person name="Newling K."/>
            <person name="Davey J."/>
            <person name="Forrester S."/>
        </authorList>
    </citation>
    <scope>NUCLEOTIDE SEQUENCE [LARGE SCALE GENOMIC DNA]</scope>
    <source>
        <strain evidence="2">Crithidia deanei Carvalho (ATCC PRA-265)</strain>
    </source>
</reference>